<feature type="domain" description="Peptidase M24" evidence="8">
    <location>
        <begin position="11"/>
        <end position="240"/>
    </location>
</feature>
<dbReference type="InterPro" id="IPR036005">
    <property type="entry name" value="Creatinase/aminopeptidase-like"/>
</dbReference>
<accession>A0A068NMG4</accession>
<dbReference type="KEGG" id="fgi:OP10G_0602"/>
<feature type="binding site" evidence="6">
    <location>
        <position position="234"/>
    </location>
    <ligand>
        <name>a divalent metal cation</name>
        <dbReference type="ChEBI" id="CHEBI:60240"/>
        <label>2</label>
        <note>catalytic</note>
    </ligand>
</feature>
<dbReference type="GO" id="GO:0046872">
    <property type="term" value="F:metal ion binding"/>
    <property type="evidence" value="ECO:0007669"/>
    <property type="project" value="UniProtKB-UniRule"/>
</dbReference>
<dbReference type="OrthoDB" id="9802055at2"/>
<dbReference type="InterPro" id="IPR001714">
    <property type="entry name" value="Pept_M24_MAP"/>
</dbReference>
<comment type="subunit">
    <text evidence="6">Monomer.</text>
</comment>
<dbReference type="SUPFAM" id="SSF55920">
    <property type="entry name" value="Creatinase/aminopeptidase"/>
    <property type="match status" value="1"/>
</dbReference>
<dbReference type="Pfam" id="PF00557">
    <property type="entry name" value="Peptidase_M24"/>
    <property type="match status" value="1"/>
</dbReference>
<organism evidence="9 10">
    <name type="scientific">Fimbriimonas ginsengisoli Gsoil 348</name>
    <dbReference type="NCBI Taxonomy" id="661478"/>
    <lineage>
        <taxon>Bacteria</taxon>
        <taxon>Bacillati</taxon>
        <taxon>Armatimonadota</taxon>
        <taxon>Fimbriimonadia</taxon>
        <taxon>Fimbriimonadales</taxon>
        <taxon>Fimbriimonadaceae</taxon>
        <taxon>Fimbriimonas</taxon>
    </lineage>
</organism>
<feature type="binding site" evidence="6">
    <location>
        <position position="95"/>
    </location>
    <ligand>
        <name>a divalent metal cation</name>
        <dbReference type="ChEBI" id="CHEBI:60240"/>
        <label>1</label>
    </ligand>
</feature>
<evidence type="ECO:0000259" key="8">
    <source>
        <dbReference type="Pfam" id="PF00557"/>
    </source>
</evidence>
<protein>
    <recommendedName>
        <fullName evidence="6 7">Methionine aminopeptidase</fullName>
        <shortName evidence="6">MAP</shortName>
        <shortName evidence="6">MetAP</shortName>
        <ecNumber evidence="6 7">3.4.11.18</ecNumber>
    </recommendedName>
    <alternativeName>
        <fullName evidence="6">Peptidase M</fullName>
    </alternativeName>
</protein>
<dbReference type="PRINTS" id="PR00599">
    <property type="entry name" value="MAPEPTIDASE"/>
</dbReference>
<comment type="catalytic activity">
    <reaction evidence="6 7">
        <text>Release of N-terminal amino acids, preferentially methionine, from peptides and arylamides.</text>
        <dbReference type="EC" id="3.4.11.18"/>
    </reaction>
</comment>
<dbReference type="eggNOG" id="COG0024">
    <property type="taxonomic scope" value="Bacteria"/>
</dbReference>
<dbReference type="InterPro" id="IPR000994">
    <property type="entry name" value="Pept_M24"/>
</dbReference>
<dbReference type="RefSeq" id="WP_025227374.1">
    <property type="nucleotide sequence ID" value="NZ_CP007139.1"/>
</dbReference>
<evidence type="ECO:0000256" key="6">
    <source>
        <dbReference type="HAMAP-Rule" id="MF_01974"/>
    </source>
</evidence>
<keyword evidence="2 6" id="KW-0031">Aminopeptidase</keyword>
<feature type="binding site" evidence="6">
    <location>
        <position position="78"/>
    </location>
    <ligand>
        <name>substrate</name>
    </ligand>
</feature>
<comment type="cofactor">
    <cofactor evidence="6">
        <name>Co(2+)</name>
        <dbReference type="ChEBI" id="CHEBI:48828"/>
    </cofactor>
    <cofactor evidence="6">
        <name>Zn(2+)</name>
        <dbReference type="ChEBI" id="CHEBI:29105"/>
    </cofactor>
    <cofactor evidence="6">
        <name>Mn(2+)</name>
        <dbReference type="ChEBI" id="CHEBI:29035"/>
    </cofactor>
    <cofactor evidence="6">
        <name>Fe(2+)</name>
        <dbReference type="ChEBI" id="CHEBI:29033"/>
    </cofactor>
    <text evidence="6">Binds 2 divalent metal cations per subunit. Has a high-affinity and a low affinity metal-binding site. The true nature of the physiological cofactor is under debate. The enzyme is active with cobalt, zinc, manganese or divalent iron ions. Most likely, methionine aminopeptidases function as mononuclear Fe(2+)-metalloproteases under physiological conditions, and the catalytically relevant metal-binding site has been assigned to the histidine-containing high-affinity site.</text>
</comment>
<dbReference type="HAMAP" id="MF_01974">
    <property type="entry name" value="MetAP_1"/>
    <property type="match status" value="1"/>
</dbReference>
<keyword evidence="5 6" id="KW-0378">Hydrolase</keyword>
<dbReference type="CDD" id="cd01086">
    <property type="entry name" value="MetAP1"/>
    <property type="match status" value="1"/>
</dbReference>
<dbReference type="NCBIfam" id="TIGR00500">
    <property type="entry name" value="met_pdase_I"/>
    <property type="match status" value="1"/>
</dbReference>
<evidence type="ECO:0000256" key="7">
    <source>
        <dbReference type="RuleBase" id="RU003653"/>
    </source>
</evidence>
<gene>
    <name evidence="6" type="primary">map</name>
    <name evidence="9" type="ORF">OP10G_0602</name>
</gene>
<feature type="binding site" evidence="6">
    <location>
        <position position="203"/>
    </location>
    <ligand>
        <name>a divalent metal cation</name>
        <dbReference type="ChEBI" id="CHEBI:60240"/>
        <label>2</label>
        <note>catalytic</note>
    </ligand>
</feature>
<dbReference type="InterPro" id="IPR002467">
    <property type="entry name" value="Pept_M24A_MAP1"/>
</dbReference>
<proteinExistence type="inferred from homology"/>
<evidence type="ECO:0000256" key="3">
    <source>
        <dbReference type="ARBA" id="ARBA00022670"/>
    </source>
</evidence>
<comment type="function">
    <text evidence="1 6">Removes the N-terminal methionine from nascent proteins. The N-terminal methionine is often cleaved when the second residue in the primary sequence is small and uncharged (Met-Ala-, Cys, Gly, Pro, Ser, Thr, or Val). Requires deformylation of the N(alpha)-formylated initiator methionine before it can be hydrolyzed.</text>
</comment>
<dbReference type="GO" id="GO:0005829">
    <property type="term" value="C:cytosol"/>
    <property type="evidence" value="ECO:0007669"/>
    <property type="project" value="TreeGrafter"/>
</dbReference>
<name>A0A068NMG4_FIMGI</name>
<evidence type="ECO:0000256" key="2">
    <source>
        <dbReference type="ARBA" id="ARBA00022438"/>
    </source>
</evidence>
<evidence type="ECO:0000313" key="9">
    <source>
        <dbReference type="EMBL" id="AIE83970.1"/>
    </source>
</evidence>
<feature type="binding site" evidence="6">
    <location>
        <position position="176"/>
    </location>
    <ligand>
        <name>substrate</name>
    </ligand>
</feature>
<comment type="similarity">
    <text evidence="6">Belongs to the peptidase M24A family. Methionine aminopeptidase type 1 subfamily.</text>
</comment>
<dbReference type="EC" id="3.4.11.18" evidence="6 7"/>
<evidence type="ECO:0000256" key="1">
    <source>
        <dbReference type="ARBA" id="ARBA00002521"/>
    </source>
</evidence>
<dbReference type="HOGENOM" id="CLU_015857_0_1_0"/>
<keyword evidence="4 6" id="KW-0479">Metal-binding</keyword>
<dbReference type="PANTHER" id="PTHR43330:SF27">
    <property type="entry name" value="METHIONINE AMINOPEPTIDASE"/>
    <property type="match status" value="1"/>
</dbReference>
<feature type="binding site" evidence="6">
    <location>
        <position position="169"/>
    </location>
    <ligand>
        <name>a divalent metal cation</name>
        <dbReference type="ChEBI" id="CHEBI:60240"/>
        <label>2</label>
        <note>catalytic</note>
    </ligand>
</feature>
<dbReference type="Gene3D" id="3.90.230.10">
    <property type="entry name" value="Creatinase/methionine aminopeptidase superfamily"/>
    <property type="match status" value="1"/>
</dbReference>
<feature type="binding site" evidence="6">
    <location>
        <position position="234"/>
    </location>
    <ligand>
        <name>a divalent metal cation</name>
        <dbReference type="ChEBI" id="CHEBI:60240"/>
        <label>1</label>
    </ligand>
</feature>
<feature type="binding site" evidence="6">
    <location>
        <position position="106"/>
    </location>
    <ligand>
        <name>a divalent metal cation</name>
        <dbReference type="ChEBI" id="CHEBI:60240"/>
        <label>1</label>
    </ligand>
</feature>
<dbReference type="Proteomes" id="UP000027982">
    <property type="component" value="Chromosome"/>
</dbReference>
<dbReference type="GO" id="GO:0070006">
    <property type="term" value="F:metalloaminopeptidase activity"/>
    <property type="evidence" value="ECO:0007669"/>
    <property type="project" value="UniProtKB-UniRule"/>
</dbReference>
<dbReference type="GO" id="GO:0006508">
    <property type="term" value="P:proteolysis"/>
    <property type="evidence" value="ECO:0007669"/>
    <property type="project" value="UniProtKB-KW"/>
</dbReference>
<sequence>MSLLKTRAQIEKMRESGRIVARTLRICSESIVPGKTTPKDLDTLAHRLIQESGGVPSFLGYRDYPAATCISVNNVVVHGIPTAVPLQEGDLISLDFGVLKDGWHADGAWTYAVGKVSPEAQRLMNVTRESLMQGIAKARVGNRIGDIGAAVQRYCESNGYGVVRELVGHGIGQKLHEEPSNVPMYGKPGKGDPIREGMTMCIEPMINQGTHRVVFLDDKWTVVTADGKLSAHFEHTIAVTRDGPEILTQE</sequence>
<dbReference type="EMBL" id="CP007139">
    <property type="protein sequence ID" value="AIE83970.1"/>
    <property type="molecule type" value="Genomic_DNA"/>
</dbReference>
<evidence type="ECO:0000313" key="10">
    <source>
        <dbReference type="Proteomes" id="UP000027982"/>
    </source>
</evidence>
<evidence type="ECO:0000256" key="5">
    <source>
        <dbReference type="ARBA" id="ARBA00022801"/>
    </source>
</evidence>
<evidence type="ECO:0000256" key="4">
    <source>
        <dbReference type="ARBA" id="ARBA00022723"/>
    </source>
</evidence>
<feature type="binding site" evidence="6">
    <location>
        <position position="106"/>
    </location>
    <ligand>
        <name>a divalent metal cation</name>
        <dbReference type="ChEBI" id="CHEBI:60240"/>
        <label>2</label>
        <note>catalytic</note>
    </ligand>
</feature>
<dbReference type="STRING" id="661478.OP10G_0602"/>
<keyword evidence="10" id="KW-1185">Reference proteome</keyword>
<reference evidence="9 10" key="1">
    <citation type="journal article" date="2014" name="PLoS ONE">
        <title>The first complete genome sequence of the class fimbriimonadia in the phylum armatimonadetes.</title>
        <authorList>
            <person name="Hu Z.Y."/>
            <person name="Wang Y.Z."/>
            <person name="Im W.T."/>
            <person name="Wang S.Y."/>
            <person name="Zhao G.P."/>
            <person name="Zheng H.J."/>
            <person name="Quan Z.X."/>
        </authorList>
    </citation>
    <scope>NUCLEOTIDE SEQUENCE [LARGE SCALE GENOMIC DNA]</scope>
    <source>
        <strain evidence="9">Gsoil 348</strain>
    </source>
</reference>
<keyword evidence="3 6" id="KW-0645">Protease</keyword>
<dbReference type="PANTHER" id="PTHR43330">
    <property type="entry name" value="METHIONINE AMINOPEPTIDASE"/>
    <property type="match status" value="1"/>
</dbReference>
<dbReference type="GO" id="GO:0004239">
    <property type="term" value="F:initiator methionyl aminopeptidase activity"/>
    <property type="evidence" value="ECO:0007669"/>
    <property type="project" value="UniProtKB-UniRule"/>
</dbReference>
<dbReference type="AlphaFoldDB" id="A0A068NMG4"/>